<dbReference type="AlphaFoldDB" id="A0A923NBV0"/>
<dbReference type="PANTHER" id="PTHR37478">
    <property type="match status" value="1"/>
</dbReference>
<accession>A0A923NBV0</accession>
<dbReference type="PANTHER" id="PTHR37478:SF2">
    <property type="entry name" value="UPF0251 PROTEIN TK0562"/>
    <property type="match status" value="1"/>
</dbReference>
<dbReference type="Pfam" id="PF02579">
    <property type="entry name" value="Nitro_FeMo-Co"/>
    <property type="match status" value="1"/>
</dbReference>
<evidence type="ECO:0000313" key="5">
    <source>
        <dbReference type="Proteomes" id="UP000644115"/>
    </source>
</evidence>
<dbReference type="SUPFAM" id="SSF88659">
    <property type="entry name" value="Sigma3 and sigma4 domains of RNA polymerase sigma factors"/>
    <property type="match status" value="1"/>
</dbReference>
<evidence type="ECO:0000259" key="3">
    <source>
        <dbReference type="Pfam" id="PF02579"/>
    </source>
</evidence>
<evidence type="ECO:0000313" key="4">
    <source>
        <dbReference type="EMBL" id="MBC5999194.1"/>
    </source>
</evidence>
<dbReference type="EMBL" id="JACRWC010000054">
    <property type="protein sequence ID" value="MBC5999194.1"/>
    <property type="molecule type" value="Genomic_DNA"/>
</dbReference>
<dbReference type="Pfam" id="PF02001">
    <property type="entry name" value="DUF134"/>
    <property type="match status" value="1"/>
</dbReference>
<dbReference type="HAMAP" id="MF_00674">
    <property type="entry name" value="UPF0251"/>
    <property type="match status" value="1"/>
</dbReference>
<dbReference type="InterPro" id="IPR013324">
    <property type="entry name" value="RNA_pol_sigma_r3/r4-like"/>
</dbReference>
<dbReference type="Gene3D" id="3.30.420.130">
    <property type="entry name" value="Dinitrogenase iron-molybdenum cofactor biosynthesis domain"/>
    <property type="match status" value="1"/>
</dbReference>
<dbReference type="SUPFAM" id="SSF53146">
    <property type="entry name" value="Nitrogenase accessory factor-like"/>
    <property type="match status" value="1"/>
</dbReference>
<dbReference type="Proteomes" id="UP000644115">
    <property type="component" value="Unassembled WGS sequence"/>
</dbReference>
<proteinExistence type="inferred from homology"/>
<dbReference type="RefSeq" id="WP_249286655.1">
    <property type="nucleotide sequence ID" value="NZ_JACRWC010000054.1"/>
</dbReference>
<dbReference type="InterPro" id="IPR002852">
    <property type="entry name" value="UPF0251"/>
</dbReference>
<name>A0A923NBV0_9FIRM</name>
<dbReference type="InterPro" id="IPR033913">
    <property type="entry name" value="MTH1175_dom"/>
</dbReference>
<evidence type="ECO:0000256" key="2">
    <source>
        <dbReference type="HAMAP-Rule" id="MF_00674"/>
    </source>
</evidence>
<comment type="similarity">
    <text evidence="1 2">Belongs to the UPF0251 family.</text>
</comment>
<dbReference type="InterPro" id="IPR003731">
    <property type="entry name" value="Di-Nase_FeMo-co_biosynth"/>
</dbReference>
<dbReference type="CDD" id="cd00851">
    <property type="entry name" value="MTH1175"/>
    <property type="match status" value="1"/>
</dbReference>
<gene>
    <name evidence="4" type="ORF">H8876_04190</name>
</gene>
<evidence type="ECO:0000256" key="1">
    <source>
        <dbReference type="ARBA" id="ARBA00009350"/>
    </source>
</evidence>
<sequence>MARPKRCRRICTEPDFDAFAPAGIPCAETVTLTLEEYETIRLIDLENCTHQQCAQQMDISRTTVTELYEKARYKIADSLIGGKRLVISGGDYRLCDGSAAFCCHKRCRENPADNGSSDTLLALQSKGESTMRIAVTYENGAVFQHFGHTEEFKIYDIEDGKILKSEIVDTQGQGHGALADFLSSAKVDALICGGIGGGAQQALKNAAIELYGGVRGMTDDAVEALLDGKLVPIENPTCAGHDHGHGEGHSCGNHGNGHSCRNHGNGHEHACGGNCGKQ</sequence>
<feature type="domain" description="Dinitrogenase iron-molybdenum cofactor biosynthesis" evidence="3">
    <location>
        <begin position="139"/>
        <end position="226"/>
    </location>
</feature>
<keyword evidence="5" id="KW-1185">Reference proteome</keyword>
<reference evidence="4" key="1">
    <citation type="submission" date="2020-08" db="EMBL/GenBank/DDBJ databases">
        <authorList>
            <person name="Liu C."/>
            <person name="Sun Q."/>
        </authorList>
    </citation>
    <scope>NUCLEOTIDE SEQUENCE</scope>
    <source>
        <strain evidence="4">BX16</strain>
    </source>
</reference>
<organism evidence="4 5">
    <name type="scientific">Lentihominibacter faecis</name>
    <dbReference type="NCBI Taxonomy" id="2764712"/>
    <lineage>
        <taxon>Bacteria</taxon>
        <taxon>Bacillati</taxon>
        <taxon>Bacillota</taxon>
        <taxon>Clostridia</taxon>
        <taxon>Peptostreptococcales</taxon>
        <taxon>Anaerovoracaceae</taxon>
        <taxon>Lentihominibacter</taxon>
    </lineage>
</organism>
<dbReference type="InterPro" id="IPR036105">
    <property type="entry name" value="DiNase_FeMo-co_biosyn_sf"/>
</dbReference>
<protein>
    <recommendedName>
        <fullName evidence="2">UPF0251 protein H8876_04190</fullName>
    </recommendedName>
</protein>
<comment type="caution">
    <text evidence="4">The sequence shown here is derived from an EMBL/GenBank/DDBJ whole genome shotgun (WGS) entry which is preliminary data.</text>
</comment>